<accession>Q4RD50</accession>
<dbReference type="AlphaFoldDB" id="Q4RD50"/>
<dbReference type="KEGG" id="tng:GSTEN00037215G001"/>
<dbReference type="EMBL" id="CAAE01017384">
    <property type="protein sequence ID" value="CAG13682.1"/>
    <property type="molecule type" value="Genomic_DNA"/>
</dbReference>
<reference evidence="2" key="2">
    <citation type="submission" date="2004-02" db="EMBL/GenBank/DDBJ databases">
        <authorList>
            <consortium name="Genoscope"/>
            <consortium name="Whitehead Institute Centre for Genome Research"/>
        </authorList>
    </citation>
    <scope>NUCLEOTIDE SEQUENCE</scope>
</reference>
<feature type="region of interest" description="Disordered" evidence="1">
    <location>
        <begin position="22"/>
        <end position="42"/>
    </location>
</feature>
<feature type="non-terminal residue" evidence="2">
    <location>
        <position position="42"/>
    </location>
</feature>
<sequence length="42" mass="4486">VPFTPAFTGETVSLVDVDISQRSATSSFHPPTPPQTPRRSSS</sequence>
<reference evidence="2" key="1">
    <citation type="journal article" date="2004" name="Nature">
        <title>Genome duplication in the teleost fish Tetraodon nigroviridis reveals the early vertebrate proto-karyotype.</title>
        <authorList>
            <person name="Jaillon O."/>
            <person name="Aury J.-M."/>
            <person name="Brunet F."/>
            <person name="Petit J.-L."/>
            <person name="Stange-Thomann N."/>
            <person name="Mauceli E."/>
            <person name="Bouneau L."/>
            <person name="Fischer C."/>
            <person name="Ozouf-Costaz C."/>
            <person name="Bernot A."/>
            <person name="Nicaud S."/>
            <person name="Jaffe D."/>
            <person name="Fisher S."/>
            <person name="Lutfalla G."/>
            <person name="Dossat C."/>
            <person name="Segurens B."/>
            <person name="Dasilva C."/>
            <person name="Salanoubat M."/>
            <person name="Levy M."/>
            <person name="Boudet N."/>
            <person name="Castellano S."/>
            <person name="Anthouard V."/>
            <person name="Jubin C."/>
            <person name="Castelli V."/>
            <person name="Katinka M."/>
            <person name="Vacherie B."/>
            <person name="Biemont C."/>
            <person name="Skalli Z."/>
            <person name="Cattolico L."/>
            <person name="Poulain J."/>
            <person name="De Berardinis V."/>
            <person name="Cruaud C."/>
            <person name="Duprat S."/>
            <person name="Brottier P."/>
            <person name="Coutanceau J.-P."/>
            <person name="Gouzy J."/>
            <person name="Parra G."/>
            <person name="Lardier G."/>
            <person name="Chapple C."/>
            <person name="McKernan K.J."/>
            <person name="McEwan P."/>
            <person name="Bosak S."/>
            <person name="Kellis M."/>
            <person name="Volff J.-N."/>
            <person name="Guigo R."/>
            <person name="Zody M.C."/>
            <person name="Mesirov J."/>
            <person name="Lindblad-Toh K."/>
            <person name="Birren B."/>
            <person name="Nusbaum C."/>
            <person name="Kahn D."/>
            <person name="Robinson-Rechavi M."/>
            <person name="Laudet V."/>
            <person name="Schachter V."/>
            <person name="Quetier F."/>
            <person name="Saurin W."/>
            <person name="Scarpelli C."/>
            <person name="Wincker P."/>
            <person name="Lander E.S."/>
            <person name="Weissenbach J."/>
            <person name="Roest Crollius H."/>
        </authorList>
    </citation>
    <scope>NUCLEOTIDE SEQUENCE [LARGE SCALE GENOMIC DNA]</scope>
</reference>
<proteinExistence type="predicted"/>
<name>Q4RD50_TETNG</name>
<organism evidence="2">
    <name type="scientific">Tetraodon nigroviridis</name>
    <name type="common">Spotted green pufferfish</name>
    <name type="synonym">Chelonodon nigroviridis</name>
    <dbReference type="NCBI Taxonomy" id="99883"/>
    <lineage>
        <taxon>Eukaryota</taxon>
        <taxon>Metazoa</taxon>
        <taxon>Chordata</taxon>
        <taxon>Craniata</taxon>
        <taxon>Vertebrata</taxon>
        <taxon>Euteleostomi</taxon>
        <taxon>Actinopterygii</taxon>
        <taxon>Neopterygii</taxon>
        <taxon>Teleostei</taxon>
        <taxon>Neoteleostei</taxon>
        <taxon>Acanthomorphata</taxon>
        <taxon>Eupercaria</taxon>
        <taxon>Tetraodontiformes</taxon>
        <taxon>Tetradontoidea</taxon>
        <taxon>Tetraodontidae</taxon>
        <taxon>Tetraodon</taxon>
    </lineage>
</organism>
<protein>
    <submittedName>
        <fullName evidence="2">(spotted green pufferfish) hypothetical protein</fullName>
    </submittedName>
</protein>
<evidence type="ECO:0000313" key="2">
    <source>
        <dbReference type="EMBL" id="CAG13682.1"/>
    </source>
</evidence>
<evidence type="ECO:0000256" key="1">
    <source>
        <dbReference type="SAM" id="MobiDB-lite"/>
    </source>
</evidence>
<feature type="non-terminal residue" evidence="2">
    <location>
        <position position="1"/>
    </location>
</feature>
<gene>
    <name evidence="2" type="ORF">GSTENG00037215001</name>
</gene>
<comment type="caution">
    <text evidence="2">The sequence shown here is derived from an EMBL/GenBank/DDBJ whole genome shotgun (WGS) entry which is preliminary data.</text>
</comment>